<gene>
    <name evidence="6" type="primary">tdh</name>
    <name evidence="8" type="ORF">FM114_00155</name>
</gene>
<feature type="binding site" evidence="6">
    <location>
        <position position="38"/>
    </location>
    <ligand>
        <name>Zn(2+)</name>
        <dbReference type="ChEBI" id="CHEBI:29105"/>
        <label>1</label>
        <note>catalytic</note>
    </ligand>
</feature>
<dbReference type="GO" id="GO:0019518">
    <property type="term" value="P:L-threonine catabolic process to glycine"/>
    <property type="evidence" value="ECO:0007669"/>
    <property type="project" value="UniProtKB-UniPathway"/>
</dbReference>
<dbReference type="Gene3D" id="3.90.180.10">
    <property type="entry name" value="Medium-chain alcohol dehydrogenases, catalytic domain"/>
    <property type="match status" value="1"/>
</dbReference>
<feature type="binding site" evidence="6">
    <location>
        <begin position="262"/>
        <end position="264"/>
    </location>
    <ligand>
        <name>NAD(+)</name>
        <dbReference type="ChEBI" id="CHEBI:57540"/>
    </ligand>
</feature>
<dbReference type="PROSITE" id="PS00059">
    <property type="entry name" value="ADH_ZINC"/>
    <property type="match status" value="1"/>
</dbReference>
<comment type="subcellular location">
    <subcellularLocation>
        <location evidence="6">Cytoplasm</location>
    </subcellularLocation>
</comment>
<feature type="binding site" evidence="6">
    <location>
        <position position="175"/>
    </location>
    <ligand>
        <name>NAD(+)</name>
        <dbReference type="ChEBI" id="CHEBI:57540"/>
    </ligand>
</feature>
<keyword evidence="1 6" id="KW-0963">Cytoplasm</keyword>
<dbReference type="PANTHER" id="PTHR43401:SF2">
    <property type="entry name" value="L-THREONINE 3-DEHYDROGENASE"/>
    <property type="match status" value="1"/>
</dbReference>
<keyword evidence="9" id="KW-1185">Reference proteome</keyword>
<dbReference type="InterPro" id="IPR002328">
    <property type="entry name" value="ADH_Zn_CS"/>
</dbReference>
<proteinExistence type="inferred from homology"/>
<protein>
    <recommendedName>
        <fullName evidence="6">L-threonine 3-dehydrogenase</fullName>
        <shortName evidence="6">TDH</shortName>
        <ecNumber evidence="6">1.1.1.103</ecNumber>
    </recommendedName>
</protein>
<keyword evidence="4 6" id="KW-0560">Oxidoreductase</keyword>
<dbReference type="SUPFAM" id="SSF50129">
    <property type="entry name" value="GroES-like"/>
    <property type="match status" value="1"/>
</dbReference>
<feature type="binding site" evidence="6">
    <location>
        <begin position="286"/>
        <end position="287"/>
    </location>
    <ligand>
        <name>NAD(+)</name>
        <dbReference type="ChEBI" id="CHEBI:57540"/>
    </ligand>
</feature>
<dbReference type="PANTHER" id="PTHR43401">
    <property type="entry name" value="L-THREONINE 3-DEHYDROGENASE"/>
    <property type="match status" value="1"/>
</dbReference>
<evidence type="ECO:0000256" key="1">
    <source>
        <dbReference type="ARBA" id="ARBA00022490"/>
    </source>
</evidence>
<dbReference type="EC" id="1.1.1.103" evidence="6"/>
<dbReference type="AlphaFoldDB" id="A0A1R4I753"/>
<dbReference type="InterPro" id="IPR013149">
    <property type="entry name" value="ADH-like_C"/>
</dbReference>
<feature type="binding site" evidence="6">
    <location>
        <position position="64"/>
    </location>
    <ligand>
        <name>Zn(2+)</name>
        <dbReference type="ChEBI" id="CHEBI:29105"/>
        <label>1</label>
        <note>catalytic</note>
    </ligand>
</feature>
<comment type="function">
    <text evidence="6">Catalyzes the NAD(+)-dependent oxidation of L-threonine to 2-amino-3-ketobutyrate.</text>
</comment>
<dbReference type="GO" id="GO:0008270">
    <property type="term" value="F:zinc ion binding"/>
    <property type="evidence" value="ECO:0007669"/>
    <property type="project" value="UniProtKB-UniRule"/>
</dbReference>
<evidence type="ECO:0000259" key="7">
    <source>
        <dbReference type="SMART" id="SM00829"/>
    </source>
</evidence>
<feature type="binding site" evidence="6">
    <location>
        <position position="195"/>
    </location>
    <ligand>
        <name>NAD(+)</name>
        <dbReference type="ChEBI" id="CHEBI:57540"/>
    </ligand>
</feature>
<feature type="binding site" evidence="6">
    <location>
        <position position="99"/>
    </location>
    <ligand>
        <name>Zn(2+)</name>
        <dbReference type="ChEBI" id="CHEBI:29105"/>
        <label>2</label>
    </ligand>
</feature>
<dbReference type="SUPFAM" id="SSF51735">
    <property type="entry name" value="NAD(P)-binding Rossmann-fold domains"/>
    <property type="match status" value="1"/>
</dbReference>
<feature type="binding site" evidence="6">
    <location>
        <position position="96"/>
    </location>
    <ligand>
        <name>Zn(2+)</name>
        <dbReference type="ChEBI" id="CHEBI:29105"/>
        <label>2</label>
    </ligand>
</feature>
<evidence type="ECO:0000256" key="5">
    <source>
        <dbReference type="ARBA" id="ARBA00023027"/>
    </source>
</evidence>
<dbReference type="InterPro" id="IPR036291">
    <property type="entry name" value="NAD(P)-bd_dom_sf"/>
</dbReference>
<comment type="similarity">
    <text evidence="6">Belongs to the zinc-containing alcohol dehydrogenase family.</text>
</comment>
<reference evidence="8 9" key="1">
    <citation type="submission" date="2017-02" db="EMBL/GenBank/DDBJ databases">
        <authorList>
            <person name="Peterson S.W."/>
        </authorList>
    </citation>
    <scope>NUCLEOTIDE SEQUENCE [LARGE SCALE GENOMIC DNA]</scope>
    <source>
        <strain evidence="8 9">LSP_Lj1</strain>
    </source>
</reference>
<dbReference type="HAMAP" id="MF_00627">
    <property type="entry name" value="Thr_dehydrog"/>
    <property type="match status" value="1"/>
</dbReference>
<dbReference type="RefSeq" id="WP_094763185.1">
    <property type="nucleotide sequence ID" value="NZ_FUKQ01000001.1"/>
</dbReference>
<dbReference type="InterPro" id="IPR013154">
    <property type="entry name" value="ADH-like_N"/>
</dbReference>
<feature type="active site" description="Charge relay system" evidence="6">
    <location>
        <position position="40"/>
    </location>
</feature>
<organism evidence="8 9">
    <name type="scientific">Luteococcus japonicus LSP_Lj1</name>
    <dbReference type="NCBI Taxonomy" id="1255658"/>
    <lineage>
        <taxon>Bacteria</taxon>
        <taxon>Bacillati</taxon>
        <taxon>Actinomycetota</taxon>
        <taxon>Actinomycetes</taxon>
        <taxon>Propionibacteriales</taxon>
        <taxon>Propionibacteriaceae</taxon>
        <taxon>Luteococcus</taxon>
    </lineage>
</organism>
<dbReference type="NCBIfam" id="NF003808">
    <property type="entry name" value="PRK05396.1"/>
    <property type="match status" value="1"/>
</dbReference>
<dbReference type="Gene3D" id="3.40.50.720">
    <property type="entry name" value="NAD(P)-binding Rossmann-like Domain"/>
    <property type="match status" value="1"/>
</dbReference>
<dbReference type="InterPro" id="IPR011032">
    <property type="entry name" value="GroES-like_sf"/>
</dbReference>
<sequence length="342" mass="36807">MKALVKRAPEPGLQLVDLPEPEPGPNEVLIKVMRTGICGTDLHIDNWDAWAQRVVPTPLTIGHEFCGEIVALGSAVEDLTVGQFVSGEGHYVCGRCRACLAGKRHLCRNTQGIGYMVPGCFSEYFAMPAGNVWVHHRPIDPDVAAIFDPFGNAVHTALQFPSLGEDVLVSGAGPIGIMAALVAQHAGARHVVVSDLSDERLELARQLGLTDTINVGRESLDAVFERARMKEGFDIGLEMSGSGAALSSMIDHMTHGGRIALLGTPSRPTEIDFSKIIFNMLTLQGVTGRQIFETWYAMSVLLESGLDISGVITDRFHHTDHVEAFATAGNGKGGKVVMDWSN</sequence>
<evidence type="ECO:0000313" key="9">
    <source>
        <dbReference type="Proteomes" id="UP000188342"/>
    </source>
</evidence>
<feature type="binding site" evidence="6">
    <location>
        <position position="63"/>
    </location>
    <ligand>
        <name>Zn(2+)</name>
        <dbReference type="ChEBI" id="CHEBI:29105"/>
        <label>1</label>
        <note>catalytic</note>
    </ligand>
</feature>
<name>A0A1R4I753_9ACTN</name>
<comment type="subunit">
    <text evidence="6">Homotetramer.</text>
</comment>
<comment type="cofactor">
    <cofactor evidence="6">
        <name>Zn(2+)</name>
        <dbReference type="ChEBI" id="CHEBI:29105"/>
    </cofactor>
    <text evidence="6">Binds 2 Zn(2+) ions per subunit.</text>
</comment>
<feature type="binding site" evidence="6">
    <location>
        <position position="107"/>
    </location>
    <ligand>
        <name>Zn(2+)</name>
        <dbReference type="ChEBI" id="CHEBI:29105"/>
        <label>2</label>
    </ligand>
</feature>
<keyword evidence="5 6" id="KW-0520">NAD</keyword>
<evidence type="ECO:0000256" key="3">
    <source>
        <dbReference type="ARBA" id="ARBA00022833"/>
    </source>
</evidence>
<feature type="site" description="Important for catalytic activity for the proton relay mechanism but does not participate directly in the coordination of zinc atom" evidence="6">
    <location>
        <position position="148"/>
    </location>
</feature>
<dbReference type="GO" id="GO:0005737">
    <property type="term" value="C:cytoplasm"/>
    <property type="evidence" value="ECO:0007669"/>
    <property type="project" value="UniProtKB-SubCell"/>
</dbReference>
<feature type="active site" description="Charge relay system" evidence="6">
    <location>
        <position position="43"/>
    </location>
</feature>
<evidence type="ECO:0000256" key="2">
    <source>
        <dbReference type="ARBA" id="ARBA00022723"/>
    </source>
</evidence>
<evidence type="ECO:0000256" key="6">
    <source>
        <dbReference type="HAMAP-Rule" id="MF_00627"/>
    </source>
</evidence>
<feature type="binding site" evidence="6">
    <location>
        <position position="93"/>
    </location>
    <ligand>
        <name>Zn(2+)</name>
        <dbReference type="ChEBI" id="CHEBI:29105"/>
        <label>2</label>
    </ligand>
</feature>
<dbReference type="InterPro" id="IPR004627">
    <property type="entry name" value="L-Threonine_3-DHase"/>
</dbReference>
<keyword evidence="2 6" id="KW-0479">Metal-binding</keyword>
<dbReference type="Pfam" id="PF00107">
    <property type="entry name" value="ADH_zinc_N"/>
    <property type="match status" value="1"/>
</dbReference>
<feature type="binding site" evidence="6">
    <location>
        <position position="200"/>
    </location>
    <ligand>
        <name>NAD(+)</name>
        <dbReference type="ChEBI" id="CHEBI:57540"/>
    </ligand>
</feature>
<comment type="pathway">
    <text evidence="6">Amino-acid degradation; L-threonine degradation via oxydo-reductase pathway; glycine from L-threonine: step 1/2.</text>
</comment>
<comment type="catalytic activity">
    <reaction evidence="6">
        <text>L-threonine + NAD(+) = (2S)-2-amino-3-oxobutanoate + NADH + H(+)</text>
        <dbReference type="Rhea" id="RHEA:13161"/>
        <dbReference type="ChEBI" id="CHEBI:15378"/>
        <dbReference type="ChEBI" id="CHEBI:57540"/>
        <dbReference type="ChEBI" id="CHEBI:57926"/>
        <dbReference type="ChEBI" id="CHEBI:57945"/>
        <dbReference type="ChEBI" id="CHEBI:78948"/>
        <dbReference type="EC" id="1.1.1.103"/>
    </reaction>
</comment>
<dbReference type="Pfam" id="PF08240">
    <property type="entry name" value="ADH_N"/>
    <property type="match status" value="1"/>
</dbReference>
<dbReference type="Proteomes" id="UP000188342">
    <property type="component" value="Unassembled WGS sequence"/>
</dbReference>
<dbReference type="UniPathway" id="UPA00046">
    <property type="reaction ID" value="UER00505"/>
</dbReference>
<dbReference type="SMART" id="SM00829">
    <property type="entry name" value="PKS_ER"/>
    <property type="match status" value="1"/>
</dbReference>
<dbReference type="OrthoDB" id="9797931at2"/>
<keyword evidence="3 6" id="KW-0862">Zinc</keyword>
<dbReference type="EMBL" id="FUKQ01000001">
    <property type="protein sequence ID" value="SJN15516.1"/>
    <property type="molecule type" value="Genomic_DNA"/>
</dbReference>
<dbReference type="GO" id="GO:0008743">
    <property type="term" value="F:L-threonine 3-dehydrogenase activity"/>
    <property type="evidence" value="ECO:0007669"/>
    <property type="project" value="UniProtKB-UniRule"/>
</dbReference>
<accession>A0A1R4I753</accession>
<evidence type="ECO:0000256" key="4">
    <source>
        <dbReference type="ARBA" id="ARBA00023002"/>
    </source>
</evidence>
<evidence type="ECO:0000313" key="8">
    <source>
        <dbReference type="EMBL" id="SJN15516.1"/>
    </source>
</evidence>
<dbReference type="STRING" id="1255658.FM114_00155"/>
<dbReference type="InterPro" id="IPR020843">
    <property type="entry name" value="ER"/>
</dbReference>
<feature type="domain" description="Enoyl reductase (ER)" evidence="7">
    <location>
        <begin position="12"/>
        <end position="338"/>
    </location>
</feature>
<dbReference type="InterPro" id="IPR050129">
    <property type="entry name" value="Zn_alcohol_dh"/>
</dbReference>